<keyword evidence="3" id="KW-1185">Reference proteome</keyword>
<comment type="caution">
    <text evidence="2">The sequence shown here is derived from an EMBL/GenBank/DDBJ whole genome shotgun (WGS) entry which is preliminary data.</text>
</comment>
<dbReference type="Proteomes" id="UP001596242">
    <property type="component" value="Unassembled WGS sequence"/>
</dbReference>
<feature type="region of interest" description="Disordered" evidence="1">
    <location>
        <begin position="143"/>
        <end position="162"/>
    </location>
</feature>
<evidence type="ECO:0000313" key="3">
    <source>
        <dbReference type="Proteomes" id="UP001596242"/>
    </source>
</evidence>
<dbReference type="RefSeq" id="WP_386405467.1">
    <property type="nucleotide sequence ID" value="NZ_JBHSPT010000105.1"/>
</dbReference>
<evidence type="ECO:0000256" key="1">
    <source>
        <dbReference type="SAM" id="MobiDB-lite"/>
    </source>
</evidence>
<organism evidence="2 3">
    <name type="scientific">Streptomyces pratens</name>
    <dbReference type="NCBI Taxonomy" id="887456"/>
    <lineage>
        <taxon>Bacteria</taxon>
        <taxon>Bacillati</taxon>
        <taxon>Actinomycetota</taxon>
        <taxon>Actinomycetes</taxon>
        <taxon>Kitasatosporales</taxon>
        <taxon>Streptomycetaceae</taxon>
        <taxon>Streptomyces</taxon>
    </lineage>
</organism>
<reference evidence="3" key="1">
    <citation type="journal article" date="2019" name="Int. J. Syst. Evol. Microbiol.">
        <title>The Global Catalogue of Microorganisms (GCM) 10K type strain sequencing project: providing services to taxonomists for standard genome sequencing and annotation.</title>
        <authorList>
            <consortium name="The Broad Institute Genomics Platform"/>
            <consortium name="The Broad Institute Genome Sequencing Center for Infectious Disease"/>
            <person name="Wu L."/>
            <person name="Ma J."/>
        </authorList>
    </citation>
    <scope>NUCLEOTIDE SEQUENCE [LARGE SCALE GENOMIC DNA]</scope>
    <source>
        <strain evidence="3">JCM 12763</strain>
    </source>
</reference>
<proteinExistence type="predicted"/>
<protein>
    <submittedName>
        <fullName evidence="2">Uncharacterized protein</fullName>
    </submittedName>
</protein>
<sequence length="162" mass="17788">MAINLQVFADYCQIHVLDECSETDLGEVWTEQALLDRLGVARDALVIGTEVNVNVAVSVDLLASEPDGDSTEFDHVVEASLQVPSGRLVVMGCTDYLPEAPRFEAPAGWIRVRASRGNLANAFRADIESDETPETTEQLRLQAWPTPPTDPQIIKRWSQPAA</sequence>
<name>A0ABW1M9D9_9ACTN</name>
<gene>
    <name evidence="2" type="ORF">ACFP50_33115</name>
</gene>
<evidence type="ECO:0000313" key="2">
    <source>
        <dbReference type="EMBL" id="MFC6060063.1"/>
    </source>
</evidence>
<dbReference type="EMBL" id="JBHSPT010000105">
    <property type="protein sequence ID" value="MFC6060063.1"/>
    <property type="molecule type" value="Genomic_DNA"/>
</dbReference>
<accession>A0ABW1M9D9</accession>